<keyword evidence="3" id="KW-0012">Acyltransferase</keyword>
<reference evidence="4 5" key="1">
    <citation type="journal article" date="2019" name="Genome Biol. Evol.">
        <title>Insights into the evolution of the New World diploid cottons (Gossypium, subgenus Houzingenia) based on genome sequencing.</title>
        <authorList>
            <person name="Grover C.E."/>
            <person name="Arick M.A. 2nd"/>
            <person name="Thrash A."/>
            <person name="Conover J.L."/>
            <person name="Sanders W.S."/>
            <person name="Peterson D.G."/>
            <person name="Frelichowski J.E."/>
            <person name="Scheffler J.A."/>
            <person name="Scheffler B.E."/>
            <person name="Wendel J.F."/>
        </authorList>
    </citation>
    <scope>NUCLEOTIDE SEQUENCE [LARGE SCALE GENOMIC DNA]</scope>
    <source>
        <strain evidence="4">57</strain>
        <tissue evidence="4">Leaf</tissue>
    </source>
</reference>
<dbReference type="InterPro" id="IPR023213">
    <property type="entry name" value="CAT-like_dom_sf"/>
</dbReference>
<dbReference type="PANTHER" id="PTHR31623">
    <property type="entry name" value="F21J9.9"/>
    <property type="match status" value="1"/>
</dbReference>
<dbReference type="EMBL" id="JABFAB010000007">
    <property type="protein sequence ID" value="MBA0654418.1"/>
    <property type="molecule type" value="Genomic_DNA"/>
</dbReference>
<evidence type="ECO:0000313" key="5">
    <source>
        <dbReference type="Proteomes" id="UP000593573"/>
    </source>
</evidence>
<accession>A0A7J8UV62</accession>
<keyword evidence="5" id="KW-1185">Reference proteome</keyword>
<evidence type="ECO:0000256" key="3">
    <source>
        <dbReference type="ARBA" id="ARBA00023315"/>
    </source>
</evidence>
<protein>
    <submittedName>
        <fullName evidence="4">Uncharacterized protein</fullName>
    </submittedName>
</protein>
<gene>
    <name evidence="4" type="ORF">Goklo_021424</name>
</gene>
<evidence type="ECO:0000313" key="4">
    <source>
        <dbReference type="EMBL" id="MBA0654418.1"/>
    </source>
</evidence>
<comment type="similarity">
    <text evidence="1">Belongs to the plant acyltransferase family.</text>
</comment>
<proteinExistence type="inferred from homology"/>
<dbReference type="AlphaFoldDB" id="A0A7J8UV62"/>
<comment type="caution">
    <text evidence="4">The sequence shown here is derived from an EMBL/GenBank/DDBJ whole genome shotgun (WGS) entry which is preliminary data.</text>
</comment>
<organism evidence="4 5">
    <name type="scientific">Gossypium klotzschianum</name>
    <dbReference type="NCBI Taxonomy" id="34286"/>
    <lineage>
        <taxon>Eukaryota</taxon>
        <taxon>Viridiplantae</taxon>
        <taxon>Streptophyta</taxon>
        <taxon>Embryophyta</taxon>
        <taxon>Tracheophyta</taxon>
        <taxon>Spermatophyta</taxon>
        <taxon>Magnoliopsida</taxon>
        <taxon>eudicotyledons</taxon>
        <taxon>Gunneridae</taxon>
        <taxon>Pentapetalae</taxon>
        <taxon>rosids</taxon>
        <taxon>malvids</taxon>
        <taxon>Malvales</taxon>
        <taxon>Malvaceae</taxon>
        <taxon>Malvoideae</taxon>
        <taxon>Gossypium</taxon>
    </lineage>
</organism>
<dbReference type="Proteomes" id="UP000593573">
    <property type="component" value="Unassembled WGS sequence"/>
</dbReference>
<evidence type="ECO:0000256" key="2">
    <source>
        <dbReference type="ARBA" id="ARBA00022679"/>
    </source>
</evidence>
<evidence type="ECO:0000256" key="1">
    <source>
        <dbReference type="ARBA" id="ARBA00009861"/>
    </source>
</evidence>
<dbReference type="Gene3D" id="3.30.559.10">
    <property type="entry name" value="Chloramphenicol acetyltransferase-like domain"/>
    <property type="match status" value="1"/>
</dbReference>
<keyword evidence="2" id="KW-0808">Transferase</keyword>
<dbReference type="GO" id="GO:0016746">
    <property type="term" value="F:acyltransferase activity"/>
    <property type="evidence" value="ECO:0007669"/>
    <property type="project" value="UniProtKB-KW"/>
</dbReference>
<name>A0A7J8UV62_9ROSI</name>
<dbReference type="PANTHER" id="PTHR31623:SF33">
    <property type="entry name" value="STEMMADENINE O-ACETYLTRANSFERASE-LIKE"/>
    <property type="match status" value="1"/>
</dbReference>
<sequence>MRWHCYWHIPLPRNRRCTCRCHVYQQLGCTDSKMWRRTSMFEFRRLFCLPTECGTPQGGNPFVNPFVKKGIWQSRRIVFDASAIASLKAKIASSSAPYPTLVEVVSALLSKCIMAASKAKSDI</sequence>